<evidence type="ECO:0000313" key="11">
    <source>
        <dbReference type="Proteomes" id="UP000663829"/>
    </source>
</evidence>
<feature type="domain" description="G-protein coupled receptors family 1 profile" evidence="6">
    <location>
        <begin position="1"/>
        <end position="147"/>
    </location>
</feature>
<dbReference type="EMBL" id="CAJNOQ010010622">
    <property type="protein sequence ID" value="CAF1256663.1"/>
    <property type="molecule type" value="Genomic_DNA"/>
</dbReference>
<gene>
    <name evidence="8" type="ORF">GPM918_LOCUS26398</name>
    <name evidence="7" type="ORF">OVA965_LOCUS22313</name>
    <name evidence="10" type="ORF">SRO942_LOCUS26546</name>
    <name evidence="9" type="ORF">TMI583_LOCUS23027</name>
</gene>
<evidence type="ECO:0000256" key="5">
    <source>
        <dbReference type="SAM" id="Phobius"/>
    </source>
</evidence>
<feature type="transmembrane region" description="Helical" evidence="5">
    <location>
        <begin position="88"/>
        <end position="105"/>
    </location>
</feature>
<sequence length="177" mass="21347">MKRQLIPFMLVLVSSLIFMISFQYIPKCHTKSNCQPCYMMYSNLENIYLSLAVYTPFVFMIVATIVIFVRLYYHQRLFRYRRNSSRKILFTLLTYILWHILYQLPLQIHNTLTKFYPTISAKQTLTLAIILHLMFRQTYPLLTYILFRDQRVLSKRNRSMPMKTLVGKRSELLTAFY</sequence>
<evidence type="ECO:0000259" key="6">
    <source>
        <dbReference type="PROSITE" id="PS50262"/>
    </source>
</evidence>
<evidence type="ECO:0000313" key="7">
    <source>
        <dbReference type="EMBL" id="CAF1165618.1"/>
    </source>
</evidence>
<keyword evidence="4 5" id="KW-0472">Membrane</keyword>
<feature type="transmembrane region" description="Helical" evidence="5">
    <location>
        <begin position="7"/>
        <end position="26"/>
    </location>
</feature>
<dbReference type="InterPro" id="IPR017452">
    <property type="entry name" value="GPCR_Rhodpsn_7TM"/>
</dbReference>
<dbReference type="PROSITE" id="PS50262">
    <property type="entry name" value="G_PROTEIN_RECEP_F1_2"/>
    <property type="match status" value="1"/>
</dbReference>
<keyword evidence="2 5" id="KW-0812">Transmembrane</keyword>
<evidence type="ECO:0000256" key="2">
    <source>
        <dbReference type="ARBA" id="ARBA00022692"/>
    </source>
</evidence>
<dbReference type="AlphaFoldDB" id="A0A815AJK9"/>
<keyword evidence="3 5" id="KW-1133">Transmembrane helix</keyword>
<dbReference type="GO" id="GO:0016020">
    <property type="term" value="C:membrane"/>
    <property type="evidence" value="ECO:0007669"/>
    <property type="project" value="UniProtKB-SubCell"/>
</dbReference>
<dbReference type="EMBL" id="CAJOBA010034064">
    <property type="protein sequence ID" value="CAF3977269.1"/>
    <property type="molecule type" value="Genomic_DNA"/>
</dbReference>
<feature type="transmembrane region" description="Helical" evidence="5">
    <location>
        <begin position="46"/>
        <end position="68"/>
    </location>
</feature>
<dbReference type="Proteomes" id="UP000682733">
    <property type="component" value="Unassembled WGS sequence"/>
</dbReference>
<comment type="subcellular location">
    <subcellularLocation>
        <location evidence="1">Membrane</location>
    </subcellularLocation>
</comment>
<evidence type="ECO:0000256" key="3">
    <source>
        <dbReference type="ARBA" id="ARBA00022989"/>
    </source>
</evidence>
<accession>A0A815AJK9</accession>
<proteinExistence type="predicted"/>
<feature type="transmembrane region" description="Helical" evidence="5">
    <location>
        <begin position="125"/>
        <end position="147"/>
    </location>
</feature>
<evidence type="ECO:0000256" key="1">
    <source>
        <dbReference type="ARBA" id="ARBA00004370"/>
    </source>
</evidence>
<dbReference type="Gene3D" id="1.20.1070.10">
    <property type="entry name" value="Rhodopsin 7-helix transmembrane proteins"/>
    <property type="match status" value="1"/>
</dbReference>
<evidence type="ECO:0000313" key="9">
    <source>
        <dbReference type="EMBL" id="CAF3977269.1"/>
    </source>
</evidence>
<keyword evidence="11" id="KW-1185">Reference proteome</keyword>
<organism evidence="8 11">
    <name type="scientific">Didymodactylos carnosus</name>
    <dbReference type="NCBI Taxonomy" id="1234261"/>
    <lineage>
        <taxon>Eukaryota</taxon>
        <taxon>Metazoa</taxon>
        <taxon>Spiralia</taxon>
        <taxon>Gnathifera</taxon>
        <taxon>Rotifera</taxon>
        <taxon>Eurotatoria</taxon>
        <taxon>Bdelloidea</taxon>
        <taxon>Philodinida</taxon>
        <taxon>Philodinidae</taxon>
        <taxon>Didymodactylos</taxon>
    </lineage>
</organism>
<protein>
    <recommendedName>
        <fullName evidence="6">G-protein coupled receptors family 1 profile domain-containing protein</fullName>
    </recommendedName>
</protein>
<dbReference type="SUPFAM" id="SSF81321">
    <property type="entry name" value="Family A G protein-coupled receptor-like"/>
    <property type="match status" value="1"/>
</dbReference>
<name>A0A815AJK9_9BILA</name>
<dbReference type="Proteomes" id="UP000681722">
    <property type="component" value="Unassembled WGS sequence"/>
</dbReference>
<reference evidence="8" key="1">
    <citation type="submission" date="2021-02" db="EMBL/GenBank/DDBJ databases">
        <authorList>
            <person name="Nowell W R."/>
        </authorList>
    </citation>
    <scope>NUCLEOTIDE SEQUENCE</scope>
</reference>
<evidence type="ECO:0000256" key="4">
    <source>
        <dbReference type="ARBA" id="ARBA00023136"/>
    </source>
</evidence>
<comment type="caution">
    <text evidence="8">The sequence shown here is derived from an EMBL/GenBank/DDBJ whole genome shotgun (WGS) entry which is preliminary data.</text>
</comment>
<evidence type="ECO:0000313" key="8">
    <source>
        <dbReference type="EMBL" id="CAF1256663.1"/>
    </source>
</evidence>
<dbReference type="EMBL" id="CAJNOK010012540">
    <property type="protein sequence ID" value="CAF1165618.1"/>
    <property type="molecule type" value="Genomic_DNA"/>
</dbReference>
<dbReference type="Proteomes" id="UP000663829">
    <property type="component" value="Unassembled WGS sequence"/>
</dbReference>
<evidence type="ECO:0000313" key="10">
    <source>
        <dbReference type="EMBL" id="CAF4030430.1"/>
    </source>
</evidence>
<dbReference type="Proteomes" id="UP000677228">
    <property type="component" value="Unassembled WGS sequence"/>
</dbReference>
<dbReference type="EMBL" id="CAJOBC010016908">
    <property type="protein sequence ID" value="CAF4030430.1"/>
    <property type="molecule type" value="Genomic_DNA"/>
</dbReference>